<evidence type="ECO:0000256" key="1">
    <source>
        <dbReference type="SAM" id="Phobius"/>
    </source>
</evidence>
<dbReference type="Proteomes" id="UP000274756">
    <property type="component" value="Unassembled WGS sequence"/>
</dbReference>
<accession>A0A3P7TAG0</accession>
<feature type="transmembrane region" description="Helical" evidence="1">
    <location>
        <begin position="45"/>
        <end position="65"/>
    </location>
</feature>
<evidence type="ECO:0000313" key="3">
    <source>
        <dbReference type="Proteomes" id="UP000274756"/>
    </source>
</evidence>
<name>A0A3P7TAG0_DRAME</name>
<dbReference type="AlphaFoldDB" id="A0A3P7TAG0"/>
<proteinExistence type="predicted"/>
<organism evidence="2 3">
    <name type="scientific">Dracunculus medinensis</name>
    <name type="common">Guinea worm</name>
    <dbReference type="NCBI Taxonomy" id="318479"/>
    <lineage>
        <taxon>Eukaryota</taxon>
        <taxon>Metazoa</taxon>
        <taxon>Ecdysozoa</taxon>
        <taxon>Nematoda</taxon>
        <taxon>Chromadorea</taxon>
        <taxon>Rhabditida</taxon>
        <taxon>Spirurina</taxon>
        <taxon>Dracunculoidea</taxon>
        <taxon>Dracunculidae</taxon>
        <taxon>Dracunculus</taxon>
    </lineage>
</organism>
<keyword evidence="1" id="KW-1133">Transmembrane helix</keyword>
<keyword evidence="1" id="KW-0812">Transmembrane</keyword>
<dbReference type="EMBL" id="UYYG01001175">
    <property type="protein sequence ID" value="VDN59009.1"/>
    <property type="molecule type" value="Genomic_DNA"/>
</dbReference>
<gene>
    <name evidence="2" type="ORF">DME_LOCUS8982</name>
</gene>
<evidence type="ECO:0000313" key="2">
    <source>
        <dbReference type="EMBL" id="VDN59009.1"/>
    </source>
</evidence>
<keyword evidence="3" id="KW-1185">Reference proteome</keyword>
<sequence>MAYLSSATGKPVERVILKNYKCLGAILSRIRLDFRITLSRKKKKIFLLHSILYILSAFFHPQNIYCIAVDSSKDIQLLTTLQKLSKCYPNIIVTVHYQFSDKKFLSSCNKF</sequence>
<keyword evidence="1" id="KW-0472">Membrane</keyword>
<dbReference type="OrthoDB" id="2019572at2759"/>
<protein>
    <submittedName>
        <fullName evidence="2">Uncharacterized protein</fullName>
    </submittedName>
</protein>
<reference evidence="2 3" key="1">
    <citation type="submission" date="2018-11" db="EMBL/GenBank/DDBJ databases">
        <authorList>
            <consortium name="Pathogen Informatics"/>
        </authorList>
    </citation>
    <scope>NUCLEOTIDE SEQUENCE [LARGE SCALE GENOMIC DNA]</scope>
</reference>